<gene>
    <name evidence="2" type="ORF">FOF52_15095</name>
</gene>
<dbReference type="RefSeq" id="WP_248590615.1">
    <property type="nucleotide sequence ID" value="NZ_BAABEB010000005.1"/>
</dbReference>
<reference evidence="2 3" key="1">
    <citation type="submission" date="2020-04" db="EMBL/GenBank/DDBJ databases">
        <title>Thermobifida alba genome sequencing and assembly.</title>
        <authorList>
            <person name="Luzics S."/>
            <person name="Horvath B."/>
            <person name="Nagy I."/>
            <person name="Toth A."/>
            <person name="Nagy I."/>
            <person name="Kukolya J."/>
        </authorList>
    </citation>
    <scope>NUCLEOTIDE SEQUENCE [LARGE SCALE GENOMIC DNA]</scope>
    <source>
        <strain evidence="2 3">DSM 43795</strain>
    </source>
</reference>
<name>A0ABY4L775_THEAE</name>
<protein>
    <submittedName>
        <fullName evidence="2">Transcriptional regulator</fullName>
    </submittedName>
</protein>
<dbReference type="Gene3D" id="1.10.10.10">
    <property type="entry name" value="Winged helix-like DNA-binding domain superfamily/Winged helix DNA-binding domain"/>
    <property type="match status" value="1"/>
</dbReference>
<keyword evidence="3" id="KW-1185">Reference proteome</keyword>
<evidence type="ECO:0000313" key="3">
    <source>
        <dbReference type="Proteomes" id="UP000832041"/>
    </source>
</evidence>
<feature type="domain" description="Winged helix DNA-binding" evidence="1">
    <location>
        <begin position="16"/>
        <end position="94"/>
    </location>
</feature>
<sequence length="112" mass="12155">MSHPRRELDQVIHSPVRFSIVATLLPLEQAEFGYVRDTVEVSDSSLSQHVTTLERAGYLKVDKARAGRRAKTWLSLTPEGRRAFRRHMEVLNRIAAAGADGAAAAGGDAASG</sequence>
<dbReference type="Pfam" id="PF13601">
    <property type="entry name" value="HTH_34"/>
    <property type="match status" value="1"/>
</dbReference>
<dbReference type="InterPro" id="IPR027395">
    <property type="entry name" value="WH_DNA-bd_dom"/>
</dbReference>
<proteinExistence type="predicted"/>
<dbReference type="InterPro" id="IPR036390">
    <property type="entry name" value="WH_DNA-bd_sf"/>
</dbReference>
<dbReference type="EMBL" id="CP051627">
    <property type="protein sequence ID" value="UPT22128.1"/>
    <property type="molecule type" value="Genomic_DNA"/>
</dbReference>
<accession>A0ABY4L775</accession>
<evidence type="ECO:0000313" key="2">
    <source>
        <dbReference type="EMBL" id="UPT22128.1"/>
    </source>
</evidence>
<organism evidence="2 3">
    <name type="scientific">Thermobifida alba</name>
    <name type="common">Thermomonospora alba</name>
    <dbReference type="NCBI Taxonomy" id="53522"/>
    <lineage>
        <taxon>Bacteria</taxon>
        <taxon>Bacillati</taxon>
        <taxon>Actinomycetota</taxon>
        <taxon>Actinomycetes</taxon>
        <taxon>Streptosporangiales</taxon>
        <taxon>Nocardiopsidaceae</taxon>
        <taxon>Thermobifida</taxon>
    </lineage>
</organism>
<evidence type="ECO:0000259" key="1">
    <source>
        <dbReference type="Pfam" id="PF13601"/>
    </source>
</evidence>
<dbReference type="SUPFAM" id="SSF46785">
    <property type="entry name" value="Winged helix' DNA-binding domain"/>
    <property type="match status" value="1"/>
</dbReference>
<dbReference type="InterPro" id="IPR036388">
    <property type="entry name" value="WH-like_DNA-bd_sf"/>
</dbReference>
<dbReference type="PANTHER" id="PTHR37318">
    <property type="entry name" value="BSL7504 PROTEIN"/>
    <property type="match status" value="1"/>
</dbReference>
<dbReference type="PANTHER" id="PTHR37318:SF1">
    <property type="entry name" value="BSL7504 PROTEIN"/>
    <property type="match status" value="1"/>
</dbReference>
<dbReference type="Proteomes" id="UP000832041">
    <property type="component" value="Chromosome"/>
</dbReference>